<sequence>MVRISIKQTLLCTLLSLSTGAAFAQGPGLVIQRFFTKPSSGNESPYEFVELLATRTIDFSTDRYTVVFCDAKDASTAGWPQGGAFSYGFEIPVSAGTVTAGTLVYVGGSSLAIGGSSCKIVRQINTSTTNGDGFGNPASGTGGVLGNGGGHADGLAVFNTTAAAITSATIPADAVFFGTAAGNAAGKFKVPANDMYAGGTFGTGAGNSTLASDPGGGQYVVGTGTFNTVTGAWSTPRSWATSTAQPSCANAPVITLSNTPPASNTLSITVNTTLNTAFIAAPQISGVLSDPTDPAATTGLVLDIKDNGTSIPATDYTLTGSSSNAAVVTDANIQVTKANGRATIKILPSGAGYATLTLTLTKAGQTTTYLISYAASAAAVSPALTVFHTGYSDGSAAVSLDDNYMVIPDDEKNVLNVYDRKHSGLPVKSFDYSGIAGLNLTDLDGAAPREIDVEAGVRGIANAGRTYWMGSHSNKSNPSFNLRPNRNRIFALDVTGTGAATAFTYVGKYDGLRTALSTWSTTYNLGLDVSMAGGNDPKLINGFNIEGMAFGPDNTTMYIAFRAPLEPVSSRINALIAPVQNFETWFGTGTTTTPVLAAPILLNLNGRGIREITRLGDNSYIIIAGDYDDAGLLASAVYRWNGNPADAPVALPGFDVNNLNPEGVLPVYNSGTMLQDQLQMISDNGTAVYYGDGTVAKDLTVNNFKKFRSDIVSSPGSPLPVIFRDFRAVYQAPGKAVLHWTASINTATRYFEVERSADGTRFEKIALVPVVGESYSYTDPVCCSEYFLYRIREVRYDDAANYSAAQLVRLPADAHGIAIGYDREAATARITCQERNMVKTVTVRSALGQTVYQAAFSGNTAEYNFNTLAPGIYIVEVRYGNRVKQQKIAK</sequence>
<gene>
    <name evidence="2" type="ORF">B0I18_10369</name>
</gene>
<keyword evidence="3" id="KW-1185">Reference proteome</keyword>
<comment type="caution">
    <text evidence="2">The sequence shown here is derived from an EMBL/GenBank/DDBJ whole genome shotgun (WGS) entry which is preliminary data.</text>
</comment>
<name>A0A2P8D5L8_9BACT</name>
<evidence type="ECO:0000256" key="1">
    <source>
        <dbReference type="SAM" id="SignalP"/>
    </source>
</evidence>
<dbReference type="RefSeq" id="WP_106522684.1">
    <property type="nucleotide sequence ID" value="NZ_PYGD01000003.1"/>
</dbReference>
<feature type="chain" id="PRO_5015180286" evidence="1">
    <location>
        <begin position="25"/>
        <end position="890"/>
    </location>
</feature>
<dbReference type="Proteomes" id="UP000240572">
    <property type="component" value="Unassembled WGS sequence"/>
</dbReference>
<dbReference type="InterPro" id="IPR026444">
    <property type="entry name" value="Secre_tail"/>
</dbReference>
<dbReference type="NCBIfam" id="TIGR04183">
    <property type="entry name" value="Por_Secre_tail"/>
    <property type="match status" value="1"/>
</dbReference>
<keyword evidence="1" id="KW-0732">Signal</keyword>
<dbReference type="Gene3D" id="2.60.40.10">
    <property type="entry name" value="Immunoglobulins"/>
    <property type="match status" value="1"/>
</dbReference>
<dbReference type="EMBL" id="PYGD01000003">
    <property type="protein sequence ID" value="PSK92492.1"/>
    <property type="molecule type" value="Genomic_DNA"/>
</dbReference>
<organism evidence="2 3">
    <name type="scientific">Taibaiella chishuiensis</name>
    <dbReference type="NCBI Taxonomy" id="1434707"/>
    <lineage>
        <taxon>Bacteria</taxon>
        <taxon>Pseudomonadati</taxon>
        <taxon>Bacteroidota</taxon>
        <taxon>Chitinophagia</taxon>
        <taxon>Chitinophagales</taxon>
        <taxon>Chitinophagaceae</taxon>
        <taxon>Taibaiella</taxon>
    </lineage>
</organism>
<protein>
    <submittedName>
        <fullName evidence="2">Putative secreted protein (Por secretion system target)</fullName>
    </submittedName>
</protein>
<dbReference type="InterPro" id="IPR013783">
    <property type="entry name" value="Ig-like_fold"/>
</dbReference>
<accession>A0A2P8D5L8</accession>
<evidence type="ECO:0000313" key="3">
    <source>
        <dbReference type="Proteomes" id="UP000240572"/>
    </source>
</evidence>
<dbReference type="OrthoDB" id="756225at2"/>
<evidence type="ECO:0000313" key="2">
    <source>
        <dbReference type="EMBL" id="PSK92492.1"/>
    </source>
</evidence>
<dbReference type="AlphaFoldDB" id="A0A2P8D5L8"/>
<feature type="signal peptide" evidence="1">
    <location>
        <begin position="1"/>
        <end position="24"/>
    </location>
</feature>
<proteinExistence type="predicted"/>
<reference evidence="2 3" key="1">
    <citation type="submission" date="2018-03" db="EMBL/GenBank/DDBJ databases">
        <title>Genomic Encyclopedia of Type Strains, Phase III (KMG-III): the genomes of soil and plant-associated and newly described type strains.</title>
        <authorList>
            <person name="Whitman W."/>
        </authorList>
    </citation>
    <scope>NUCLEOTIDE SEQUENCE [LARGE SCALE GENOMIC DNA]</scope>
    <source>
        <strain evidence="2 3">CGMCC 1.12700</strain>
    </source>
</reference>